<sequence>MQMQARGSRMRPYWGSPHHHVQRANRASYPLDVYGIGYAQRGLWTLPHGLGCLSRAAEADIRYAHSQSQASPAAAIPVQSGQPHTS</sequence>
<evidence type="ECO:0000313" key="3">
    <source>
        <dbReference type="Proteomes" id="UP000321331"/>
    </source>
</evidence>
<protein>
    <submittedName>
        <fullName evidence="2">Uncharacterized protein</fullName>
    </submittedName>
</protein>
<name>A0A5C6T9T2_FUSOC</name>
<reference evidence="2 3" key="1">
    <citation type="submission" date="2019-07" db="EMBL/GenBank/DDBJ databases">
        <title>The First High-Quality Draft Genome Sequence of the Causal Agent of the Current Panama Disease Epidemic.</title>
        <authorList>
            <person name="Warmington R.J."/>
            <person name="Kay W."/>
            <person name="Jeffries A."/>
            <person name="Bebber D."/>
            <person name="Moore K."/>
            <person name="Studholme D.J."/>
        </authorList>
    </citation>
    <scope>NUCLEOTIDE SEQUENCE [LARGE SCALE GENOMIC DNA]</scope>
    <source>
        <strain evidence="2 3">TR4</strain>
    </source>
</reference>
<dbReference type="Proteomes" id="UP000321331">
    <property type="component" value="Unassembled WGS sequence"/>
</dbReference>
<accession>A0A5C6T9T2</accession>
<dbReference type="EMBL" id="VMNF01000005">
    <property type="protein sequence ID" value="TXC07527.1"/>
    <property type="molecule type" value="Genomic_DNA"/>
</dbReference>
<evidence type="ECO:0000256" key="1">
    <source>
        <dbReference type="SAM" id="MobiDB-lite"/>
    </source>
</evidence>
<feature type="region of interest" description="Disordered" evidence="1">
    <location>
        <begin position="67"/>
        <end position="86"/>
    </location>
</feature>
<feature type="compositionally biased region" description="Low complexity" evidence="1">
    <location>
        <begin position="67"/>
        <end position="80"/>
    </location>
</feature>
<feature type="region of interest" description="Disordered" evidence="1">
    <location>
        <begin position="1"/>
        <end position="21"/>
    </location>
</feature>
<organism evidence="2 3">
    <name type="scientific">Fusarium oxysporum f. sp. cubense</name>
    <dbReference type="NCBI Taxonomy" id="61366"/>
    <lineage>
        <taxon>Eukaryota</taxon>
        <taxon>Fungi</taxon>
        <taxon>Dikarya</taxon>
        <taxon>Ascomycota</taxon>
        <taxon>Pezizomycotina</taxon>
        <taxon>Sordariomycetes</taxon>
        <taxon>Hypocreomycetidae</taxon>
        <taxon>Hypocreales</taxon>
        <taxon>Nectriaceae</taxon>
        <taxon>Fusarium</taxon>
        <taxon>Fusarium oxysporum species complex</taxon>
    </lineage>
</organism>
<evidence type="ECO:0000313" key="2">
    <source>
        <dbReference type="EMBL" id="TXC07527.1"/>
    </source>
</evidence>
<comment type="caution">
    <text evidence="2">The sequence shown here is derived from an EMBL/GenBank/DDBJ whole genome shotgun (WGS) entry which is preliminary data.</text>
</comment>
<proteinExistence type="predicted"/>
<gene>
    <name evidence="2" type="ORF">FocTR4_00003837</name>
</gene>
<dbReference type="AlphaFoldDB" id="A0A5C6T9T2"/>